<keyword evidence="2" id="KW-0833">Ubl conjugation pathway</keyword>
<evidence type="ECO:0000256" key="2">
    <source>
        <dbReference type="RuleBase" id="RU361190"/>
    </source>
</evidence>
<dbReference type="PANTHER" id="PTHR10562">
    <property type="entry name" value="SMALL UBIQUITIN-RELATED MODIFIER"/>
    <property type="match status" value="1"/>
</dbReference>
<organism evidence="5 6">
    <name type="scientific">Bugula neritina</name>
    <name type="common">Brown bryozoan</name>
    <name type="synonym">Sertularia neritina</name>
    <dbReference type="NCBI Taxonomy" id="10212"/>
    <lineage>
        <taxon>Eukaryota</taxon>
        <taxon>Metazoa</taxon>
        <taxon>Spiralia</taxon>
        <taxon>Lophotrochozoa</taxon>
        <taxon>Bryozoa</taxon>
        <taxon>Gymnolaemata</taxon>
        <taxon>Cheilostomatida</taxon>
        <taxon>Flustrina</taxon>
        <taxon>Buguloidea</taxon>
        <taxon>Bugulidae</taxon>
        <taxon>Bugula</taxon>
    </lineage>
</organism>
<evidence type="ECO:0000313" key="6">
    <source>
        <dbReference type="Proteomes" id="UP000593567"/>
    </source>
</evidence>
<keyword evidence="2" id="KW-0539">Nucleus</keyword>
<dbReference type="Proteomes" id="UP000593567">
    <property type="component" value="Unassembled WGS sequence"/>
</dbReference>
<dbReference type="SUPFAM" id="SSF54236">
    <property type="entry name" value="Ubiquitin-like"/>
    <property type="match status" value="1"/>
</dbReference>
<dbReference type="GO" id="GO:0005634">
    <property type="term" value="C:nucleus"/>
    <property type="evidence" value="ECO:0007669"/>
    <property type="project" value="UniProtKB-SubCell"/>
</dbReference>
<dbReference type="InterPro" id="IPR000626">
    <property type="entry name" value="Ubiquitin-like_dom"/>
</dbReference>
<keyword evidence="6" id="KW-1185">Reference proteome</keyword>
<evidence type="ECO:0000259" key="4">
    <source>
        <dbReference type="PROSITE" id="PS50053"/>
    </source>
</evidence>
<comment type="subcellular location">
    <subcellularLocation>
        <location evidence="2">Nucleus</location>
    </subcellularLocation>
</comment>
<comment type="similarity">
    <text evidence="1 2">Belongs to the ubiquitin family. SUMO subfamily.</text>
</comment>
<gene>
    <name evidence="5" type="ORF">EB796_019299</name>
</gene>
<dbReference type="AlphaFoldDB" id="A0A7J7J801"/>
<dbReference type="Gene3D" id="3.10.20.90">
    <property type="entry name" value="Phosphatidylinositol 3-kinase Catalytic Subunit, Chain A, domain 1"/>
    <property type="match status" value="1"/>
</dbReference>
<reference evidence="5" key="1">
    <citation type="submission" date="2020-06" db="EMBL/GenBank/DDBJ databases">
        <title>Draft genome of Bugula neritina, a colonial animal packing powerful symbionts and potential medicines.</title>
        <authorList>
            <person name="Rayko M."/>
        </authorList>
    </citation>
    <scope>NUCLEOTIDE SEQUENCE [LARGE SCALE GENOMIC DNA]</scope>
    <source>
        <strain evidence="5">Kwan_BN1</strain>
    </source>
</reference>
<evidence type="ECO:0000313" key="5">
    <source>
        <dbReference type="EMBL" id="KAF6022389.1"/>
    </source>
</evidence>
<dbReference type="EMBL" id="VXIV02002856">
    <property type="protein sequence ID" value="KAF6022389.1"/>
    <property type="molecule type" value="Genomic_DNA"/>
</dbReference>
<dbReference type="SMART" id="SM00213">
    <property type="entry name" value="UBQ"/>
    <property type="match status" value="1"/>
</dbReference>
<evidence type="ECO:0000256" key="3">
    <source>
        <dbReference type="SAM" id="MobiDB-lite"/>
    </source>
</evidence>
<feature type="region of interest" description="Disordered" evidence="3">
    <location>
        <begin position="1"/>
        <end position="20"/>
    </location>
</feature>
<dbReference type="Pfam" id="PF11976">
    <property type="entry name" value="Rad60-SLD"/>
    <property type="match status" value="1"/>
</dbReference>
<dbReference type="PROSITE" id="PS50053">
    <property type="entry name" value="UBIQUITIN_2"/>
    <property type="match status" value="1"/>
</dbReference>
<sequence>MTDKETKDVKPNTDHVNLRVSNQDGSSVTFKIKKHASLKKLMNAYCAREGIDMNAVKFRFDGVPLNPEDTAADLNMEDDDTIDVFQNQTGGGLVEAC</sequence>
<evidence type="ECO:0000256" key="1">
    <source>
        <dbReference type="ARBA" id="ARBA00009185"/>
    </source>
</evidence>
<dbReference type="InterPro" id="IPR022617">
    <property type="entry name" value="Rad60/SUMO-like_dom"/>
</dbReference>
<dbReference type="FunFam" id="3.10.20.90:FF:000174">
    <property type="entry name" value="Small ubiquitin-related modifier"/>
    <property type="match status" value="1"/>
</dbReference>
<proteinExistence type="inferred from homology"/>
<accession>A0A7J7J801</accession>
<feature type="compositionally biased region" description="Basic and acidic residues" evidence="3">
    <location>
        <begin position="1"/>
        <end position="17"/>
    </location>
</feature>
<name>A0A7J7J801_BUGNE</name>
<feature type="domain" description="Ubiquitin-like" evidence="4">
    <location>
        <begin position="16"/>
        <end position="91"/>
    </location>
</feature>
<dbReference type="OrthoDB" id="442921at2759"/>
<dbReference type="InterPro" id="IPR029071">
    <property type="entry name" value="Ubiquitin-like_domsf"/>
</dbReference>
<protein>
    <recommendedName>
        <fullName evidence="2">Small ubiquitin-related modifier</fullName>
        <shortName evidence="2">SUMO</shortName>
    </recommendedName>
</protein>
<comment type="caution">
    <text evidence="5">The sequence shown here is derived from an EMBL/GenBank/DDBJ whole genome shotgun (WGS) entry which is preliminary data.</text>
</comment>